<protein>
    <submittedName>
        <fullName evidence="2">LURP-one-related family protein</fullName>
    </submittedName>
</protein>
<name>A0AAW9JVC4_CARML</name>
<dbReference type="Pfam" id="PF04525">
    <property type="entry name" value="LOR"/>
    <property type="match status" value="1"/>
</dbReference>
<dbReference type="SUPFAM" id="SSF54518">
    <property type="entry name" value="Tubby C-terminal domain-like"/>
    <property type="match status" value="1"/>
</dbReference>
<reference evidence="2" key="1">
    <citation type="submission" date="2023-08" db="EMBL/GenBank/DDBJ databases">
        <title>Genomic characterization of piscicolin 126 produced by Carnobacterium maltaromaticum CM22 strain isolated from salmon (Salmo salar).</title>
        <authorList>
            <person name="Gonzalez-Gragera E."/>
            <person name="Garcia-Lopez J.D."/>
            <person name="Teso-Perez C."/>
            <person name="Gimenez-Hernandez I."/>
            <person name="Peralta-Sanchez J.M."/>
            <person name="Valdivia E."/>
            <person name="Montalban-Lopez M."/>
            <person name="Martin-Platero A.M."/>
            <person name="Banos A."/>
            <person name="Martinez-Bueno M."/>
        </authorList>
    </citation>
    <scope>NUCLEOTIDE SEQUENCE</scope>
    <source>
        <strain evidence="2">CM22</strain>
    </source>
</reference>
<evidence type="ECO:0000256" key="1">
    <source>
        <dbReference type="ARBA" id="ARBA00005437"/>
    </source>
</evidence>
<dbReference type="EMBL" id="JAVBVO010000002">
    <property type="protein sequence ID" value="MDZ5757590.1"/>
    <property type="molecule type" value="Genomic_DNA"/>
</dbReference>
<evidence type="ECO:0000313" key="2">
    <source>
        <dbReference type="EMBL" id="MDZ5757590.1"/>
    </source>
</evidence>
<dbReference type="Proteomes" id="UP001290462">
    <property type="component" value="Unassembled WGS sequence"/>
</dbReference>
<accession>A0AAW9JVC4</accession>
<dbReference type="InterPro" id="IPR038595">
    <property type="entry name" value="LOR_sf"/>
</dbReference>
<comment type="caution">
    <text evidence="2">The sequence shown here is derived from an EMBL/GenBank/DDBJ whole genome shotgun (WGS) entry which is preliminary data.</text>
</comment>
<dbReference type="Gene3D" id="2.40.160.200">
    <property type="entry name" value="LURP1-related"/>
    <property type="match status" value="1"/>
</dbReference>
<dbReference type="AlphaFoldDB" id="A0AAW9JVC4"/>
<proteinExistence type="inferred from homology"/>
<sequence>MIHIYMKEQYVARKERIIIKDEAGKDIYLITGKWGNVGDGLYLYKIDGTLVAEVKQTKLSLMPKFDIYLSGKKVCSVSKYPGIHNPYFRVSRIHWIISGDFANHHYKILHLTKTIMTMDKVYLASGDFYALSIKREQDLPLCVCLAVILDHWVIPRAPAKDGPLNLPAY</sequence>
<comment type="similarity">
    <text evidence="1">Belongs to the LOR family.</text>
</comment>
<gene>
    <name evidence="2" type="ORF">RAK27_02855</name>
</gene>
<evidence type="ECO:0000313" key="3">
    <source>
        <dbReference type="Proteomes" id="UP001290462"/>
    </source>
</evidence>
<dbReference type="InterPro" id="IPR007612">
    <property type="entry name" value="LOR"/>
</dbReference>
<dbReference type="InterPro" id="IPR025659">
    <property type="entry name" value="Tubby-like_C"/>
</dbReference>
<organism evidence="2 3">
    <name type="scientific">Carnobacterium maltaromaticum</name>
    <name type="common">Carnobacterium piscicola</name>
    <dbReference type="NCBI Taxonomy" id="2751"/>
    <lineage>
        <taxon>Bacteria</taxon>
        <taxon>Bacillati</taxon>
        <taxon>Bacillota</taxon>
        <taxon>Bacilli</taxon>
        <taxon>Lactobacillales</taxon>
        <taxon>Carnobacteriaceae</taxon>
        <taxon>Carnobacterium</taxon>
    </lineage>
</organism>
<dbReference type="RefSeq" id="WP_322808458.1">
    <property type="nucleotide sequence ID" value="NZ_JAVBVO010000002.1"/>
</dbReference>